<dbReference type="InterPro" id="IPR039422">
    <property type="entry name" value="MarR/SlyA-like"/>
</dbReference>
<dbReference type="KEGG" id="fap:GR316_11005"/>
<accession>A0A8J8MUK8</accession>
<dbReference type="PANTHER" id="PTHR33164">
    <property type="entry name" value="TRANSCRIPTIONAL REGULATOR, MARR FAMILY"/>
    <property type="match status" value="1"/>
</dbReference>
<dbReference type="Proteomes" id="UP000679284">
    <property type="component" value="Chromosome"/>
</dbReference>
<dbReference type="GO" id="GO:0006950">
    <property type="term" value="P:response to stress"/>
    <property type="evidence" value="ECO:0007669"/>
    <property type="project" value="TreeGrafter"/>
</dbReference>
<evidence type="ECO:0000313" key="2">
    <source>
        <dbReference type="EMBL" id="QUS36742.1"/>
    </source>
</evidence>
<dbReference type="PANTHER" id="PTHR33164:SF95">
    <property type="entry name" value="TRANSCRIPTIONAL REGULATOR"/>
    <property type="match status" value="1"/>
</dbReference>
<dbReference type="EMBL" id="CP047289">
    <property type="protein sequence ID" value="QUS36742.1"/>
    <property type="molecule type" value="Genomic_DNA"/>
</dbReference>
<protein>
    <submittedName>
        <fullName evidence="2">MarR family transcriptional regulator</fullName>
    </submittedName>
</protein>
<dbReference type="Gene3D" id="1.10.10.10">
    <property type="entry name" value="Winged helix-like DNA-binding domain superfamily/Winged helix DNA-binding domain"/>
    <property type="match status" value="1"/>
</dbReference>
<dbReference type="Pfam" id="PF01047">
    <property type="entry name" value="MarR"/>
    <property type="match status" value="1"/>
</dbReference>
<sequence length="143" mass="16071">MTSVPFSDYRLDEQIGFLLRKAYQRHMAICAERMEGRLTPVQFSILYRLVTEAGPVSQNALGRLVTMDAATTKGVVTRLKERGLIVSHIDAEDKRRHMLSTTEAGRALLRDLLPSMQAVTQDTLAPLEPHEQVMLLALLRKIA</sequence>
<dbReference type="AlphaFoldDB" id="A0A8J8MUK8"/>
<gene>
    <name evidence="2" type="ORF">GR316_11005</name>
</gene>
<dbReference type="SMART" id="SM00347">
    <property type="entry name" value="HTH_MARR"/>
    <property type="match status" value="1"/>
</dbReference>
<dbReference type="SUPFAM" id="SSF46785">
    <property type="entry name" value="Winged helix' DNA-binding domain"/>
    <property type="match status" value="1"/>
</dbReference>
<proteinExistence type="predicted"/>
<organism evidence="2 3">
    <name type="scientific">Falsirhodobacter algicola</name>
    <dbReference type="NCBI Taxonomy" id="2692330"/>
    <lineage>
        <taxon>Bacteria</taxon>
        <taxon>Pseudomonadati</taxon>
        <taxon>Pseudomonadota</taxon>
        <taxon>Alphaproteobacteria</taxon>
        <taxon>Rhodobacterales</taxon>
        <taxon>Paracoccaceae</taxon>
        <taxon>Falsirhodobacter</taxon>
    </lineage>
</organism>
<dbReference type="RefSeq" id="WP_211783962.1">
    <property type="nucleotide sequence ID" value="NZ_CP047289.1"/>
</dbReference>
<reference evidence="2" key="1">
    <citation type="submission" date="2020-01" db="EMBL/GenBank/DDBJ databases">
        <authorList>
            <person name="Yang Y."/>
            <person name="Kwon Y.M."/>
        </authorList>
    </citation>
    <scope>NUCLEOTIDE SEQUENCE</scope>
    <source>
        <strain evidence="2">PG104</strain>
    </source>
</reference>
<dbReference type="InterPro" id="IPR036388">
    <property type="entry name" value="WH-like_DNA-bd_sf"/>
</dbReference>
<dbReference type="GO" id="GO:0003700">
    <property type="term" value="F:DNA-binding transcription factor activity"/>
    <property type="evidence" value="ECO:0007669"/>
    <property type="project" value="InterPro"/>
</dbReference>
<evidence type="ECO:0000259" key="1">
    <source>
        <dbReference type="PROSITE" id="PS50995"/>
    </source>
</evidence>
<evidence type="ECO:0000313" key="3">
    <source>
        <dbReference type="Proteomes" id="UP000679284"/>
    </source>
</evidence>
<dbReference type="InterPro" id="IPR000835">
    <property type="entry name" value="HTH_MarR-typ"/>
</dbReference>
<keyword evidence="3" id="KW-1185">Reference proteome</keyword>
<dbReference type="PROSITE" id="PS50995">
    <property type="entry name" value="HTH_MARR_2"/>
    <property type="match status" value="1"/>
</dbReference>
<dbReference type="InterPro" id="IPR036390">
    <property type="entry name" value="WH_DNA-bd_sf"/>
</dbReference>
<feature type="domain" description="HTH marR-type" evidence="1">
    <location>
        <begin position="12"/>
        <end position="143"/>
    </location>
</feature>
<name>A0A8J8MUK8_9RHOB</name>